<proteinExistence type="predicted"/>
<dbReference type="Proteomes" id="UP000014074">
    <property type="component" value="Unassembled WGS sequence"/>
</dbReference>
<keyword evidence="3" id="KW-1185">Reference proteome</keyword>
<feature type="compositionally biased region" description="Basic and acidic residues" evidence="1">
    <location>
        <begin position="479"/>
        <end position="490"/>
    </location>
</feature>
<organism evidence="2 3">
    <name type="scientific">Phaeoacremonium minimum (strain UCR-PA7)</name>
    <name type="common">Esca disease fungus</name>
    <name type="synonym">Togninia minima</name>
    <dbReference type="NCBI Taxonomy" id="1286976"/>
    <lineage>
        <taxon>Eukaryota</taxon>
        <taxon>Fungi</taxon>
        <taxon>Dikarya</taxon>
        <taxon>Ascomycota</taxon>
        <taxon>Pezizomycotina</taxon>
        <taxon>Sordariomycetes</taxon>
        <taxon>Sordariomycetidae</taxon>
        <taxon>Togniniales</taxon>
        <taxon>Togniniaceae</taxon>
        <taxon>Phaeoacremonium</taxon>
    </lineage>
</organism>
<dbReference type="PANTHER" id="PTHR31014:SF0">
    <property type="entry name" value="MITOCHONDRIAL TRANSLATION SYSTEM COMPONENT PET127-RELATED"/>
    <property type="match status" value="1"/>
</dbReference>
<dbReference type="PANTHER" id="PTHR31014">
    <property type="entry name" value="MITOCHONDRIAL TRANSLATION SYSTEM COMPONENT PET127-RELATED"/>
    <property type="match status" value="1"/>
</dbReference>
<dbReference type="HOGENOM" id="CLU_003477_1_1_1"/>
<evidence type="ECO:0000313" key="2">
    <source>
        <dbReference type="EMBL" id="EOO01460.1"/>
    </source>
</evidence>
<gene>
    <name evidence="2" type="ORF">UCRPA7_3057</name>
</gene>
<dbReference type="GO" id="GO:0000964">
    <property type="term" value="P:mitochondrial RNA 5'-end processing"/>
    <property type="evidence" value="ECO:0007669"/>
    <property type="project" value="TreeGrafter"/>
</dbReference>
<dbReference type="GO" id="GO:0005740">
    <property type="term" value="C:mitochondrial envelope"/>
    <property type="evidence" value="ECO:0007669"/>
    <property type="project" value="TreeGrafter"/>
</dbReference>
<feature type="compositionally biased region" description="Polar residues" evidence="1">
    <location>
        <begin position="433"/>
        <end position="452"/>
    </location>
</feature>
<dbReference type="OrthoDB" id="10249045at2759"/>
<feature type="compositionally biased region" description="Polar residues" evidence="1">
    <location>
        <begin position="373"/>
        <end position="382"/>
    </location>
</feature>
<dbReference type="AlphaFoldDB" id="R8BQ98"/>
<reference evidence="3" key="1">
    <citation type="journal article" date="2013" name="Genome Announc.">
        <title>Draft genome sequence of the ascomycete Phaeoacremonium aleophilum strain UCR-PA7, a causal agent of the esca disease complex in grapevines.</title>
        <authorList>
            <person name="Blanco-Ulate B."/>
            <person name="Rolshausen P."/>
            <person name="Cantu D."/>
        </authorList>
    </citation>
    <scope>NUCLEOTIDE SEQUENCE [LARGE SCALE GENOMIC DNA]</scope>
    <source>
        <strain evidence="3">UCR-PA7</strain>
    </source>
</reference>
<protein>
    <submittedName>
        <fullName evidence="2">Putative mitochondrial membrane protein pet127 protein</fullName>
    </submittedName>
</protein>
<feature type="region of interest" description="Disordered" evidence="1">
    <location>
        <begin position="431"/>
        <end position="453"/>
    </location>
</feature>
<evidence type="ECO:0000313" key="3">
    <source>
        <dbReference type="Proteomes" id="UP000014074"/>
    </source>
</evidence>
<dbReference type="RefSeq" id="XP_007913776.1">
    <property type="nucleotide sequence ID" value="XM_007915585.1"/>
</dbReference>
<feature type="region of interest" description="Disordered" evidence="1">
    <location>
        <begin position="373"/>
        <end position="416"/>
    </location>
</feature>
<sequence>MRAPAATFLHWKDGTYAIDADKEFDSANILSMLGRSMEKLLTLPKEDYEKYRLVNSDQLTETERNADESYHYTTMGDFMMRSQLDAYDDRLPGSGMFDLKTRAVVSIRMDAKDFHKGVGYEIRHRIGQWESYEREYYDMIRSAFLKYSLQVRMGRMDGIFVAFHNTRRIFGFQYISIDEMDLALHGTNNRILGDREFKISLKLLNTVLDRATAKFPGRSLRLHVETRVGVMPFMYIFAKPVDAKEIHAVQTANKEAVEAFERNMLGLKSEDGQTDRVIEEDEDLKDEDEDLAEDRDDLNDWKNSEFVEQESEEVWQHMREVVEQTIENEARGLETIRDTIQEALTQSGLLQTISPEESRYYVDSLLEALNPRNASKQNTLDTSLPRDEEDVVDSSKSQEDVGDEDGSTTYNSADRLTPDVEENVEAGEAAILSSDSADQSITSMDNLNNRISGDTRPLKKLIASLAAKAETNSTQDSQHMTDDDAAHDVSPDQAKLRKFGNILSKMINKAKDSGLNTDEASPLESSEDDDASHATADLPGTAEQVESKSTTTASDGDLMGMILTVRNKVNGRDVQRPEDLSKSDSWTVSYHIEEIPAGRAETIYRQLKRRRQIALAPEKDRGEEWHRMFKGNLRYHSERGQRFRRKETEIAKTRPVHVYGHEKPLKYEEVFKEVEK</sequence>
<accession>R8BQ98</accession>
<feature type="compositionally biased region" description="Acidic residues" evidence="1">
    <location>
        <begin position="278"/>
        <end position="295"/>
    </location>
</feature>
<dbReference type="EMBL" id="KB932993">
    <property type="protein sequence ID" value="EOO01460.1"/>
    <property type="molecule type" value="Genomic_DNA"/>
</dbReference>
<feature type="region of interest" description="Disordered" evidence="1">
    <location>
        <begin position="513"/>
        <end position="556"/>
    </location>
</feature>
<dbReference type="KEGG" id="tmn:UCRPA7_3057"/>
<evidence type="ECO:0000256" key="1">
    <source>
        <dbReference type="SAM" id="MobiDB-lite"/>
    </source>
</evidence>
<dbReference type="InterPro" id="IPR013943">
    <property type="entry name" value="Pet127"/>
</dbReference>
<feature type="region of interest" description="Disordered" evidence="1">
    <location>
        <begin position="469"/>
        <end position="491"/>
    </location>
</feature>
<dbReference type="Pfam" id="PF08634">
    <property type="entry name" value="Pet127"/>
    <property type="match status" value="1"/>
</dbReference>
<dbReference type="eggNOG" id="ENOG502QPU6">
    <property type="taxonomic scope" value="Eukaryota"/>
</dbReference>
<feature type="region of interest" description="Disordered" evidence="1">
    <location>
        <begin position="271"/>
        <end position="295"/>
    </location>
</feature>
<name>R8BQ98_PHAM7</name>
<dbReference type="GeneID" id="19323369"/>